<dbReference type="PANTHER" id="PTHR42833">
    <property type="entry name" value="URIDYLATE KINASE"/>
    <property type="match status" value="1"/>
</dbReference>
<evidence type="ECO:0000313" key="13">
    <source>
        <dbReference type="EMBL" id="MDI6450768.1"/>
    </source>
</evidence>
<dbReference type="GO" id="GO:0033862">
    <property type="term" value="F:UMP kinase activity"/>
    <property type="evidence" value="ECO:0007669"/>
    <property type="project" value="UniProtKB-EC"/>
</dbReference>
<comment type="activity regulation">
    <text evidence="11">Inhibited by UTP.</text>
</comment>
<dbReference type="CDD" id="cd04254">
    <property type="entry name" value="AAK_UMPK-PyrH-Ec"/>
    <property type="match status" value="1"/>
</dbReference>
<dbReference type="HAMAP" id="MF_01220_B">
    <property type="entry name" value="PyrH_B"/>
    <property type="match status" value="1"/>
</dbReference>
<keyword evidence="5 11" id="KW-0808">Transferase</keyword>
<feature type="binding site" evidence="11">
    <location>
        <begin position="12"/>
        <end position="15"/>
    </location>
    <ligand>
        <name>ATP</name>
        <dbReference type="ChEBI" id="CHEBI:30616"/>
    </ligand>
</feature>
<feature type="binding site" evidence="11">
    <location>
        <position position="75"/>
    </location>
    <ligand>
        <name>UMP</name>
        <dbReference type="ChEBI" id="CHEBI:57865"/>
    </ligand>
</feature>
<keyword evidence="14" id="KW-1185">Reference proteome</keyword>
<keyword evidence="4 11" id="KW-0963">Cytoplasm</keyword>
<comment type="caution">
    <text evidence="11">Lacks conserved residue(s) required for the propagation of feature annotation.</text>
</comment>
<dbReference type="GO" id="GO:0005737">
    <property type="term" value="C:cytoplasm"/>
    <property type="evidence" value="ECO:0007669"/>
    <property type="project" value="UniProtKB-SubCell"/>
</dbReference>
<keyword evidence="7 11" id="KW-0418">Kinase</keyword>
<dbReference type="InterPro" id="IPR015963">
    <property type="entry name" value="Uridylate_kinase_bac"/>
</dbReference>
<comment type="catalytic activity">
    <reaction evidence="10 11">
        <text>UMP + ATP = UDP + ADP</text>
        <dbReference type="Rhea" id="RHEA:24400"/>
        <dbReference type="ChEBI" id="CHEBI:30616"/>
        <dbReference type="ChEBI" id="CHEBI:57865"/>
        <dbReference type="ChEBI" id="CHEBI:58223"/>
        <dbReference type="ChEBI" id="CHEBI:456216"/>
        <dbReference type="EC" id="2.7.4.22"/>
    </reaction>
</comment>
<dbReference type="PIRSF" id="PIRSF005650">
    <property type="entry name" value="Uridylate_kin"/>
    <property type="match status" value="1"/>
</dbReference>
<dbReference type="AlphaFoldDB" id="A0AAW6U499"/>
<evidence type="ECO:0000256" key="5">
    <source>
        <dbReference type="ARBA" id="ARBA00022679"/>
    </source>
</evidence>
<name>A0AAW6U499_9BACT</name>
<feature type="binding site" evidence="11">
    <location>
        <begin position="136"/>
        <end position="143"/>
    </location>
    <ligand>
        <name>UMP</name>
        <dbReference type="ChEBI" id="CHEBI:57865"/>
    </ligand>
</feature>
<dbReference type="EC" id="2.7.4.22" evidence="11"/>
<evidence type="ECO:0000313" key="14">
    <source>
        <dbReference type="Proteomes" id="UP001431776"/>
    </source>
</evidence>
<dbReference type="SUPFAM" id="SSF53633">
    <property type="entry name" value="Carbamate kinase-like"/>
    <property type="match status" value="1"/>
</dbReference>
<evidence type="ECO:0000256" key="6">
    <source>
        <dbReference type="ARBA" id="ARBA00022741"/>
    </source>
</evidence>
<evidence type="ECO:0000256" key="9">
    <source>
        <dbReference type="ARBA" id="ARBA00022975"/>
    </source>
</evidence>
<feature type="binding site" evidence="11">
    <location>
        <position position="55"/>
    </location>
    <ligand>
        <name>ATP</name>
        <dbReference type="ChEBI" id="CHEBI:30616"/>
    </ligand>
</feature>
<proteinExistence type="inferred from homology"/>
<dbReference type="InterPro" id="IPR011817">
    <property type="entry name" value="Uridylate_kinase"/>
</dbReference>
<evidence type="ECO:0000256" key="3">
    <source>
        <dbReference type="ARBA" id="ARBA00007614"/>
    </source>
</evidence>
<keyword evidence="9 11" id="KW-0665">Pyrimidine biosynthesis</keyword>
<dbReference type="Proteomes" id="UP001431776">
    <property type="component" value="Unassembled WGS sequence"/>
</dbReference>
<dbReference type="GO" id="GO:0044210">
    <property type="term" value="P:'de novo' CTP biosynthetic process"/>
    <property type="evidence" value="ECO:0007669"/>
    <property type="project" value="UniProtKB-UniRule"/>
</dbReference>
<comment type="subunit">
    <text evidence="11">Homohexamer.</text>
</comment>
<dbReference type="Gene3D" id="3.40.1160.10">
    <property type="entry name" value="Acetylglutamate kinase-like"/>
    <property type="match status" value="1"/>
</dbReference>
<sequence>MGECRYKRVLLKLSGESFCEPGEFGINGATLESIAERVIEVCRMGPQVAIVVGAGNILRGETFSRTSHIPRNTADYMGMLATIINACALQETLEKMGQPTRVLSAIEVAAMCEPFIRRRALHHLEGGRVTILAGGTGNPFFTTDTCAALRASELDADLLIKATKVDGVYSDDPKKNPQARLFDRISYAEVLQQGLRIMDHAAISLCRDNGIPIIVLNIFRKGNIAKAICGDPIGTVIGPA</sequence>
<dbReference type="PANTHER" id="PTHR42833:SF4">
    <property type="entry name" value="URIDYLATE KINASE PUMPKIN, CHLOROPLASTIC"/>
    <property type="match status" value="1"/>
</dbReference>
<comment type="function">
    <text evidence="11">Catalyzes the reversible phosphorylation of UMP to UDP.</text>
</comment>
<dbReference type="Pfam" id="PF00696">
    <property type="entry name" value="AA_kinase"/>
    <property type="match status" value="1"/>
</dbReference>
<keyword evidence="8 11" id="KW-0067">ATP-binding</keyword>
<dbReference type="NCBIfam" id="TIGR02075">
    <property type="entry name" value="pyrH_bact"/>
    <property type="match status" value="1"/>
</dbReference>
<organism evidence="13 14">
    <name type="scientific">Anaerobaca lacustris</name>
    <dbReference type="NCBI Taxonomy" id="3044600"/>
    <lineage>
        <taxon>Bacteria</taxon>
        <taxon>Pseudomonadati</taxon>
        <taxon>Planctomycetota</taxon>
        <taxon>Phycisphaerae</taxon>
        <taxon>Sedimentisphaerales</taxon>
        <taxon>Anaerobacaceae</taxon>
        <taxon>Anaerobaca</taxon>
    </lineage>
</organism>
<dbReference type="RefSeq" id="WP_349246178.1">
    <property type="nucleotide sequence ID" value="NZ_JASCXX010000024.1"/>
</dbReference>
<evidence type="ECO:0000256" key="7">
    <source>
        <dbReference type="ARBA" id="ARBA00022777"/>
    </source>
</evidence>
<evidence type="ECO:0000256" key="4">
    <source>
        <dbReference type="ARBA" id="ARBA00022490"/>
    </source>
</evidence>
<reference evidence="13" key="1">
    <citation type="submission" date="2023-05" db="EMBL/GenBank/DDBJ databases">
        <title>Anaerotaeda fermentans gen. nov., sp. nov., a novel anaerobic planctomycete of the new family within the order Sedimentisphaerales isolated from Taman Peninsula, Russia.</title>
        <authorList>
            <person name="Khomyakova M.A."/>
            <person name="Merkel A.Y."/>
            <person name="Slobodkin A.I."/>
        </authorList>
    </citation>
    <scope>NUCLEOTIDE SEQUENCE</scope>
    <source>
        <strain evidence="13">M17dextr</strain>
    </source>
</reference>
<keyword evidence="6 11" id="KW-0547">Nucleotide-binding</keyword>
<protein>
    <recommendedName>
        <fullName evidence="11">Uridylate kinase</fullName>
        <shortName evidence="11">UK</shortName>
        <ecNumber evidence="11">2.7.4.22</ecNumber>
    </recommendedName>
    <alternativeName>
        <fullName evidence="11">Uridine monophosphate kinase</fullName>
        <shortName evidence="11">UMP kinase</shortName>
        <shortName evidence="11">UMPK</shortName>
    </alternativeName>
</protein>
<comment type="similarity">
    <text evidence="3 11">Belongs to the UMP kinase family.</text>
</comment>
<dbReference type="GO" id="GO:0005524">
    <property type="term" value="F:ATP binding"/>
    <property type="evidence" value="ECO:0007669"/>
    <property type="project" value="UniProtKB-KW"/>
</dbReference>
<evidence type="ECO:0000256" key="11">
    <source>
        <dbReference type="HAMAP-Rule" id="MF_01220"/>
    </source>
</evidence>
<dbReference type="GO" id="GO:0006225">
    <property type="term" value="P:UDP biosynthetic process"/>
    <property type="evidence" value="ECO:0007669"/>
    <property type="project" value="TreeGrafter"/>
</dbReference>
<dbReference type="InterPro" id="IPR036393">
    <property type="entry name" value="AceGlu_kinase-like_sf"/>
</dbReference>
<evidence type="ECO:0000256" key="10">
    <source>
        <dbReference type="ARBA" id="ARBA00047767"/>
    </source>
</evidence>
<feature type="binding site" evidence="11">
    <location>
        <position position="163"/>
    </location>
    <ligand>
        <name>ATP</name>
        <dbReference type="ChEBI" id="CHEBI:30616"/>
    </ligand>
</feature>
<feature type="binding site" evidence="11">
    <location>
        <position position="169"/>
    </location>
    <ligand>
        <name>ATP</name>
        <dbReference type="ChEBI" id="CHEBI:30616"/>
    </ligand>
</feature>
<dbReference type="FunFam" id="3.40.1160.10:FF:000001">
    <property type="entry name" value="Uridylate kinase"/>
    <property type="match status" value="1"/>
</dbReference>
<evidence type="ECO:0000256" key="1">
    <source>
        <dbReference type="ARBA" id="ARBA00004496"/>
    </source>
</evidence>
<feature type="binding site" evidence="11">
    <location>
        <position position="172"/>
    </location>
    <ligand>
        <name>ATP</name>
        <dbReference type="ChEBI" id="CHEBI:30616"/>
    </ligand>
</feature>
<feature type="domain" description="Aspartate/glutamate/uridylate kinase" evidence="12">
    <location>
        <begin position="7"/>
        <end position="217"/>
    </location>
</feature>
<evidence type="ECO:0000256" key="8">
    <source>
        <dbReference type="ARBA" id="ARBA00022840"/>
    </source>
</evidence>
<dbReference type="InterPro" id="IPR001048">
    <property type="entry name" value="Asp/Glu/Uridylate_kinase"/>
</dbReference>
<comment type="subcellular location">
    <subcellularLocation>
        <location evidence="1 11">Cytoplasm</location>
    </subcellularLocation>
</comment>
<gene>
    <name evidence="11 13" type="primary">pyrH</name>
    <name evidence="13" type="ORF">QJ522_17040</name>
</gene>
<evidence type="ECO:0000256" key="2">
    <source>
        <dbReference type="ARBA" id="ARBA00004791"/>
    </source>
</evidence>
<evidence type="ECO:0000259" key="12">
    <source>
        <dbReference type="Pfam" id="PF00696"/>
    </source>
</evidence>
<comment type="pathway">
    <text evidence="2 11">Pyrimidine metabolism; CTP biosynthesis via de novo pathway; UDP from UMP (UMPK route): step 1/1.</text>
</comment>
<dbReference type="EMBL" id="JASCXX010000024">
    <property type="protein sequence ID" value="MDI6450768.1"/>
    <property type="molecule type" value="Genomic_DNA"/>
</dbReference>
<accession>A0AAW6U499</accession>
<comment type="caution">
    <text evidence="13">The sequence shown here is derived from an EMBL/GenBank/DDBJ whole genome shotgun (WGS) entry which is preliminary data.</text>
</comment>
<feature type="binding site" evidence="11">
    <location>
        <position position="59"/>
    </location>
    <ligand>
        <name>ATP</name>
        <dbReference type="ChEBI" id="CHEBI:30616"/>
    </ligand>
</feature>